<comment type="subcellular location">
    <subcellularLocation>
        <location evidence="1">Secreted</location>
        <location evidence="1">Cell wall</location>
    </subcellularLocation>
</comment>
<gene>
    <name evidence="16" type="ORF">U9M48_011875</name>
</gene>
<evidence type="ECO:0000256" key="11">
    <source>
        <dbReference type="ARBA" id="ARBA00023278"/>
    </source>
</evidence>
<dbReference type="PANTHER" id="PTHR32093">
    <property type="entry name" value="LEUCINE-RICH REPEAT EXTENSIN-LIKE PROTEIN 3-RELATED"/>
    <property type="match status" value="1"/>
</dbReference>
<evidence type="ECO:0000256" key="12">
    <source>
        <dbReference type="ARBA" id="ARBA00023316"/>
    </source>
</evidence>
<evidence type="ECO:0000256" key="2">
    <source>
        <dbReference type="ARBA" id="ARBA00022512"/>
    </source>
</evidence>
<keyword evidence="5" id="KW-0812">Transmembrane</keyword>
<dbReference type="GO" id="GO:0071555">
    <property type="term" value="P:cell wall organization"/>
    <property type="evidence" value="ECO:0007669"/>
    <property type="project" value="UniProtKB-KW"/>
</dbReference>
<dbReference type="InterPro" id="IPR051582">
    <property type="entry name" value="LRR_extensin-like_regulator"/>
</dbReference>
<reference evidence="16 17" key="1">
    <citation type="submission" date="2024-02" db="EMBL/GenBank/DDBJ databases">
        <title>High-quality chromosome-scale genome assembly of Pensacola bahiagrass (Paspalum notatum Flugge var. saurae).</title>
        <authorList>
            <person name="Vega J.M."/>
            <person name="Podio M."/>
            <person name="Orjuela J."/>
            <person name="Siena L.A."/>
            <person name="Pessino S.C."/>
            <person name="Combes M.C."/>
            <person name="Mariac C."/>
            <person name="Albertini E."/>
            <person name="Pupilli F."/>
            <person name="Ortiz J.P.A."/>
            <person name="Leblanc O."/>
        </authorList>
    </citation>
    <scope>NUCLEOTIDE SEQUENCE [LARGE SCALE GENOMIC DNA]</scope>
    <source>
        <strain evidence="16">R1</strain>
        <tissue evidence="16">Leaf</tissue>
    </source>
</reference>
<dbReference type="EMBL" id="CP144747">
    <property type="protein sequence ID" value="WVZ62088.1"/>
    <property type="molecule type" value="Genomic_DNA"/>
</dbReference>
<keyword evidence="7" id="KW-0677">Repeat</keyword>
<evidence type="ECO:0000256" key="8">
    <source>
        <dbReference type="ARBA" id="ARBA00022989"/>
    </source>
</evidence>
<evidence type="ECO:0000256" key="9">
    <source>
        <dbReference type="ARBA" id="ARBA00023136"/>
    </source>
</evidence>
<dbReference type="Proteomes" id="UP001341281">
    <property type="component" value="Chromosome 03"/>
</dbReference>
<feature type="chain" id="PRO_5042834683" description="Cell wall hydroxyproline-rich glycoprotein" evidence="14">
    <location>
        <begin position="26"/>
        <end position="379"/>
    </location>
</feature>
<dbReference type="InterPro" id="IPR003591">
    <property type="entry name" value="Leu-rich_rpt_typical-subtyp"/>
</dbReference>
<evidence type="ECO:0000313" key="16">
    <source>
        <dbReference type="EMBL" id="WVZ62088.1"/>
    </source>
</evidence>
<dbReference type="AlphaFoldDB" id="A0AAQ3SWA4"/>
<dbReference type="PRINTS" id="PR00019">
    <property type="entry name" value="LEURICHRPT"/>
</dbReference>
<keyword evidence="4" id="KW-0433">Leucine-rich repeat</keyword>
<evidence type="ECO:0000256" key="14">
    <source>
        <dbReference type="SAM" id="SignalP"/>
    </source>
</evidence>
<dbReference type="InterPro" id="IPR001611">
    <property type="entry name" value="Leu-rich_rpt"/>
</dbReference>
<keyword evidence="10" id="KW-0325">Glycoprotein</keyword>
<evidence type="ECO:0000256" key="10">
    <source>
        <dbReference type="ARBA" id="ARBA00023180"/>
    </source>
</evidence>
<dbReference type="SUPFAM" id="SSF52058">
    <property type="entry name" value="L domain-like"/>
    <property type="match status" value="1"/>
</dbReference>
<sequence>MAMHHARPPALVLALLLLSSAALLAAVVFGQQPGVPPGAKQTAANNPRLQQAYVALQALKRAITEDPKNLTRSWCGPDVCAYFGVFCAAAPDDPHTQTVAGLDLNHGDLAGTFPEELGLLTDLALLHLNSNRFAGTLPDSLPKLHRLHELDVSNNRLSGGFPQHILCLPNVKYVDVRFNNLCGAVPPAIFDKPLDALFLNDNHFDFELPDSLGNSPASVVVLANLRLRGCIPPTVGKMAATLNELVVLNAGLRSCIPQEVGWLRELTVLDLSFNNLQGMLPESMAGMHKLEQLDVAHNELWGHIPEGVCALPSLRNFTYSYNFFCTEPARCLDVRRVDDRQNCIAGRPDQRPSDQCLAFLHRPPVRCDDHGCFAQQPHY</sequence>
<dbReference type="PANTHER" id="PTHR32093:SF101">
    <property type="entry name" value="OS07G0176500 PROTEIN"/>
    <property type="match status" value="1"/>
</dbReference>
<accession>A0AAQ3SWA4</accession>
<protein>
    <recommendedName>
        <fullName evidence="13">Cell wall hydroxyproline-rich glycoprotein</fullName>
    </recommendedName>
</protein>
<evidence type="ECO:0000313" key="17">
    <source>
        <dbReference type="Proteomes" id="UP001341281"/>
    </source>
</evidence>
<keyword evidence="6 14" id="KW-0732">Signal</keyword>
<dbReference type="Pfam" id="PF08263">
    <property type="entry name" value="LRRNT_2"/>
    <property type="match status" value="1"/>
</dbReference>
<dbReference type="SMART" id="SM00369">
    <property type="entry name" value="LRR_TYP"/>
    <property type="match status" value="4"/>
</dbReference>
<evidence type="ECO:0000256" key="6">
    <source>
        <dbReference type="ARBA" id="ARBA00022729"/>
    </source>
</evidence>
<dbReference type="Pfam" id="PF00560">
    <property type="entry name" value="LRR_1"/>
    <property type="match status" value="1"/>
</dbReference>
<keyword evidence="3" id="KW-0964">Secreted</keyword>
<evidence type="ECO:0000256" key="13">
    <source>
        <dbReference type="ARBA" id="ARBA00041871"/>
    </source>
</evidence>
<name>A0AAQ3SWA4_PASNO</name>
<dbReference type="FunFam" id="3.80.10.10:FF:000224">
    <property type="entry name" value="Leucine-rich repeat extensin-like protein 1"/>
    <property type="match status" value="1"/>
</dbReference>
<keyword evidence="2" id="KW-0134">Cell wall</keyword>
<keyword evidence="12" id="KW-0961">Cell wall biogenesis/degradation</keyword>
<dbReference type="InterPro" id="IPR032675">
    <property type="entry name" value="LRR_dom_sf"/>
</dbReference>
<organism evidence="16 17">
    <name type="scientific">Paspalum notatum var. saurae</name>
    <dbReference type="NCBI Taxonomy" id="547442"/>
    <lineage>
        <taxon>Eukaryota</taxon>
        <taxon>Viridiplantae</taxon>
        <taxon>Streptophyta</taxon>
        <taxon>Embryophyta</taxon>
        <taxon>Tracheophyta</taxon>
        <taxon>Spermatophyta</taxon>
        <taxon>Magnoliopsida</taxon>
        <taxon>Liliopsida</taxon>
        <taxon>Poales</taxon>
        <taxon>Poaceae</taxon>
        <taxon>PACMAD clade</taxon>
        <taxon>Panicoideae</taxon>
        <taxon>Andropogonodae</taxon>
        <taxon>Paspaleae</taxon>
        <taxon>Paspalinae</taxon>
        <taxon>Paspalum</taxon>
    </lineage>
</organism>
<keyword evidence="11" id="KW-0379">Hydroxylation</keyword>
<keyword evidence="17" id="KW-1185">Reference proteome</keyword>
<keyword evidence="9" id="KW-0472">Membrane</keyword>
<evidence type="ECO:0000259" key="15">
    <source>
        <dbReference type="Pfam" id="PF08263"/>
    </source>
</evidence>
<evidence type="ECO:0000256" key="1">
    <source>
        <dbReference type="ARBA" id="ARBA00004191"/>
    </source>
</evidence>
<dbReference type="Pfam" id="PF13855">
    <property type="entry name" value="LRR_8"/>
    <property type="match status" value="1"/>
</dbReference>
<evidence type="ECO:0000256" key="5">
    <source>
        <dbReference type="ARBA" id="ARBA00022692"/>
    </source>
</evidence>
<evidence type="ECO:0000256" key="7">
    <source>
        <dbReference type="ARBA" id="ARBA00022737"/>
    </source>
</evidence>
<feature type="signal peptide" evidence="14">
    <location>
        <begin position="1"/>
        <end position="25"/>
    </location>
</feature>
<dbReference type="InterPro" id="IPR013210">
    <property type="entry name" value="LRR_N_plant-typ"/>
</dbReference>
<proteinExistence type="predicted"/>
<feature type="domain" description="Leucine-rich repeat-containing N-terminal plant-type" evidence="15">
    <location>
        <begin position="54"/>
        <end position="87"/>
    </location>
</feature>
<keyword evidence="8" id="KW-1133">Transmembrane helix</keyword>
<evidence type="ECO:0000256" key="3">
    <source>
        <dbReference type="ARBA" id="ARBA00022525"/>
    </source>
</evidence>
<dbReference type="Gene3D" id="3.80.10.10">
    <property type="entry name" value="Ribonuclease Inhibitor"/>
    <property type="match status" value="2"/>
</dbReference>
<evidence type="ECO:0000256" key="4">
    <source>
        <dbReference type="ARBA" id="ARBA00022614"/>
    </source>
</evidence>